<sequence>MDAGDHTQAVLFFFLGHHLSTRFQLSCDFGRVQDHQLPMISRASDTSCGNFPNLPIYLDANLLVKRQCITLGHMEVALSTACRKRLACPPASIDAALYRLLDVVEQCANNSIFEGSNVQLKNPSAKNLVYSKSPLHLPIRQKMYLVNRLLSTAMYAVLLLFLSPSGNVSERTVTSASGKVRPCSSSTDVNGVFEADEKSVEKLYLPSGLTGLLKGLTKWRPKNCRWLKQDRLYSSHLPEDVTNYCIDLSGLSFGLGAATEGINVSNSRGRGRERIFSGGEAVLLNEHMSHGVEVADLPEDVVLIKTLTWWNE</sequence>
<accession>A0A3S4ZXV3</accession>
<keyword evidence="2" id="KW-1185">Reference proteome</keyword>
<evidence type="ECO:0000313" key="2">
    <source>
        <dbReference type="Proteomes" id="UP000784294"/>
    </source>
</evidence>
<protein>
    <submittedName>
        <fullName evidence="1">Uncharacterized protein</fullName>
    </submittedName>
</protein>
<dbReference type="AlphaFoldDB" id="A0A3S4ZXV3"/>
<dbReference type="OrthoDB" id="46189at2759"/>
<comment type="caution">
    <text evidence="1">The sequence shown here is derived from an EMBL/GenBank/DDBJ whole genome shotgun (WGS) entry which is preliminary data.</text>
</comment>
<proteinExistence type="predicted"/>
<reference evidence="1" key="1">
    <citation type="submission" date="2018-11" db="EMBL/GenBank/DDBJ databases">
        <authorList>
            <consortium name="Pathogen Informatics"/>
        </authorList>
    </citation>
    <scope>NUCLEOTIDE SEQUENCE</scope>
</reference>
<dbReference type="Proteomes" id="UP000784294">
    <property type="component" value="Unassembled WGS sequence"/>
</dbReference>
<gene>
    <name evidence="1" type="ORF">PXEA_LOCUS380</name>
</gene>
<dbReference type="EMBL" id="CAAALY010000677">
    <property type="protein sequence ID" value="VEL06940.1"/>
    <property type="molecule type" value="Genomic_DNA"/>
</dbReference>
<name>A0A3S4ZXV3_9PLAT</name>
<organism evidence="1 2">
    <name type="scientific">Protopolystoma xenopodis</name>
    <dbReference type="NCBI Taxonomy" id="117903"/>
    <lineage>
        <taxon>Eukaryota</taxon>
        <taxon>Metazoa</taxon>
        <taxon>Spiralia</taxon>
        <taxon>Lophotrochozoa</taxon>
        <taxon>Platyhelminthes</taxon>
        <taxon>Monogenea</taxon>
        <taxon>Polyopisthocotylea</taxon>
        <taxon>Polystomatidea</taxon>
        <taxon>Polystomatidae</taxon>
        <taxon>Protopolystoma</taxon>
    </lineage>
</organism>
<evidence type="ECO:0000313" key="1">
    <source>
        <dbReference type="EMBL" id="VEL06940.1"/>
    </source>
</evidence>